<accession>A0A151NTS7</accession>
<reference evidence="2 3" key="1">
    <citation type="journal article" date="2012" name="Genome Biol.">
        <title>Sequencing three crocodilian genomes to illuminate the evolution of archosaurs and amniotes.</title>
        <authorList>
            <person name="St John J.A."/>
            <person name="Braun E.L."/>
            <person name="Isberg S.R."/>
            <person name="Miles L.G."/>
            <person name="Chong A.Y."/>
            <person name="Gongora J."/>
            <person name="Dalzell P."/>
            <person name="Moran C."/>
            <person name="Bed'hom B."/>
            <person name="Abzhanov A."/>
            <person name="Burgess S.C."/>
            <person name="Cooksey A.M."/>
            <person name="Castoe T.A."/>
            <person name="Crawford N.G."/>
            <person name="Densmore L.D."/>
            <person name="Drew J.C."/>
            <person name="Edwards S.V."/>
            <person name="Faircloth B.C."/>
            <person name="Fujita M.K."/>
            <person name="Greenwold M.J."/>
            <person name="Hoffmann F.G."/>
            <person name="Howard J.M."/>
            <person name="Iguchi T."/>
            <person name="Janes D.E."/>
            <person name="Khan S.Y."/>
            <person name="Kohno S."/>
            <person name="de Koning A.J."/>
            <person name="Lance S.L."/>
            <person name="McCarthy F.M."/>
            <person name="McCormack J.E."/>
            <person name="Merchant M.E."/>
            <person name="Peterson D.G."/>
            <person name="Pollock D.D."/>
            <person name="Pourmand N."/>
            <person name="Raney B.J."/>
            <person name="Roessler K.A."/>
            <person name="Sanford J.R."/>
            <person name="Sawyer R.H."/>
            <person name="Schmidt C.J."/>
            <person name="Triplett E.W."/>
            <person name="Tuberville T.D."/>
            <person name="Venegas-Anaya M."/>
            <person name="Howard J.T."/>
            <person name="Jarvis E.D."/>
            <person name="Guillette L.J.Jr."/>
            <person name="Glenn T.C."/>
            <person name="Green R.E."/>
            <person name="Ray D.A."/>
        </authorList>
    </citation>
    <scope>NUCLEOTIDE SEQUENCE [LARGE SCALE GENOMIC DNA]</scope>
    <source>
        <strain evidence="2">KSC_2009_1</strain>
    </source>
</reference>
<dbReference type="EMBL" id="AKHW03002066">
    <property type="protein sequence ID" value="KYO40164.1"/>
    <property type="molecule type" value="Genomic_DNA"/>
</dbReference>
<dbReference type="SUPFAM" id="SSF56672">
    <property type="entry name" value="DNA/RNA polymerases"/>
    <property type="match status" value="1"/>
</dbReference>
<organism evidence="2 3">
    <name type="scientific">Alligator mississippiensis</name>
    <name type="common">American alligator</name>
    <dbReference type="NCBI Taxonomy" id="8496"/>
    <lineage>
        <taxon>Eukaryota</taxon>
        <taxon>Metazoa</taxon>
        <taxon>Chordata</taxon>
        <taxon>Craniata</taxon>
        <taxon>Vertebrata</taxon>
        <taxon>Euteleostomi</taxon>
        <taxon>Archelosauria</taxon>
        <taxon>Archosauria</taxon>
        <taxon>Crocodylia</taxon>
        <taxon>Alligatoridae</taxon>
        <taxon>Alligatorinae</taxon>
        <taxon>Alligator</taxon>
    </lineage>
</organism>
<dbReference type="Pfam" id="PF17919">
    <property type="entry name" value="RT_RNaseH_2"/>
    <property type="match status" value="1"/>
</dbReference>
<evidence type="ECO:0000259" key="1">
    <source>
        <dbReference type="Pfam" id="PF17919"/>
    </source>
</evidence>
<gene>
    <name evidence="2" type="ORF">Y1Q_0000014</name>
</gene>
<proteinExistence type="predicted"/>
<keyword evidence="3" id="KW-1185">Reference proteome</keyword>
<sequence>MRPQADEEQHLVAGQHRFEWFLEEGGTPDEADQRRRNPVEWNPKALCAFEQLKEVLCQHPVLYTPNFQKTFFLQTDASVRH</sequence>
<evidence type="ECO:0000313" key="2">
    <source>
        <dbReference type="EMBL" id="KYO40164.1"/>
    </source>
</evidence>
<protein>
    <recommendedName>
        <fullName evidence="1">Reverse transcriptase/retrotransposon-derived protein RNase H-like domain-containing protein</fullName>
    </recommendedName>
</protein>
<name>A0A151NTS7_ALLMI</name>
<feature type="domain" description="Reverse transcriptase/retrotransposon-derived protein RNase H-like" evidence="1">
    <location>
        <begin position="41"/>
        <end position="78"/>
    </location>
</feature>
<dbReference type="Proteomes" id="UP000050525">
    <property type="component" value="Unassembled WGS sequence"/>
</dbReference>
<dbReference type="InterPro" id="IPR041577">
    <property type="entry name" value="RT_RNaseH_2"/>
</dbReference>
<dbReference type="AlphaFoldDB" id="A0A151NTS7"/>
<dbReference type="InterPro" id="IPR043502">
    <property type="entry name" value="DNA/RNA_pol_sf"/>
</dbReference>
<evidence type="ECO:0000313" key="3">
    <source>
        <dbReference type="Proteomes" id="UP000050525"/>
    </source>
</evidence>
<comment type="caution">
    <text evidence="2">The sequence shown here is derived from an EMBL/GenBank/DDBJ whole genome shotgun (WGS) entry which is preliminary data.</text>
</comment>